<dbReference type="InterPro" id="IPR036097">
    <property type="entry name" value="HisK_dim/P_sf"/>
</dbReference>
<keyword evidence="13" id="KW-1185">Reference proteome</keyword>
<dbReference type="NCBIfam" id="TIGR00229">
    <property type="entry name" value="sensory_box"/>
    <property type="match status" value="1"/>
</dbReference>
<feature type="domain" description="Response regulatory" evidence="9">
    <location>
        <begin position="11"/>
        <end position="126"/>
    </location>
</feature>
<sequence>MTTEPDPEGIRVLYVDDEPNLAEESAGRLERSDDRLDVETAIGASRALDRLDGGIDCVVSEYDVAERDGLELLDLVVDRDPDLPFILFTDEGSEEIASEAIARGAAGYLPKREDEGRYDLLARRIANAVDRSRDRGARKRRDRITTAIREINRVLIDARTREGINEEVCRTLTGSAFYRFAWIGAVDEETERVIPRAAAGIEEGYLDSIDVTADDRPTGRGPGGRALREGSIAVSQAVESDADFEPWREEALERGYRAVAAAPLAYKDTNYGVLCVYANHENAFGESERELLSELADTIAHAYNRIDIREAYRNQYRELFEEAPVMFAFTRRENGKPTIDDCNELFAERLGYSREDLRGRPLADVYTEESAEILLDGGGYERALSGDFSRESRTLLGSGGEEIETMLRATPRRNGGGEVIGTHALYVDVTDRSRLEELEAIRERMGFALDATDSILFEIDLETGVETRHGPFERLYGIPSIRAETSGEFYERCVHPDDREELATLQESIDADTATVGCEFRTHPDRGEVRWIRFEAYVSTGPDGTPERLVGLDTDITAQKRRQQELERQNERLEEFASIVSHDLRNPLNVAVGRTELASEDCDSPHLEAVENAHDRMQDLIEDLLTLAREGDEVRAVEPVALTEVCERCWNRIDAGGATLEVEVDGTIEADRSRVQQLLENLFRNSVEHGGEGVSVTVGDPDGGEGFYVADDGPGILEEDREDVFEAGFSTAESGTGFGLRIVKQVVDAHGWSIDVTEGDEGGARFEITDVTRA</sequence>
<keyword evidence="5" id="KW-0418">Kinase</keyword>
<dbReference type="InterPro" id="IPR029016">
    <property type="entry name" value="GAF-like_dom_sf"/>
</dbReference>
<dbReference type="SMART" id="SM00065">
    <property type="entry name" value="GAF"/>
    <property type="match status" value="1"/>
</dbReference>
<gene>
    <name evidence="12" type="ORF">ACFQE9_05140</name>
</gene>
<dbReference type="InterPro" id="IPR011006">
    <property type="entry name" value="CheY-like_superfamily"/>
</dbReference>
<evidence type="ECO:0000256" key="3">
    <source>
        <dbReference type="ARBA" id="ARBA00022553"/>
    </source>
</evidence>
<evidence type="ECO:0000256" key="7">
    <source>
        <dbReference type="PROSITE-ProRule" id="PRU00169"/>
    </source>
</evidence>
<dbReference type="SUPFAM" id="SSF47384">
    <property type="entry name" value="Homodimeric domain of signal transducing histidine kinase"/>
    <property type="match status" value="1"/>
</dbReference>
<dbReference type="SMART" id="SM00448">
    <property type="entry name" value="REC"/>
    <property type="match status" value="1"/>
</dbReference>
<dbReference type="PANTHER" id="PTHR43711">
    <property type="entry name" value="TWO-COMPONENT HISTIDINE KINASE"/>
    <property type="match status" value="1"/>
</dbReference>
<dbReference type="CDD" id="cd00082">
    <property type="entry name" value="HisKA"/>
    <property type="match status" value="1"/>
</dbReference>
<dbReference type="AlphaFoldDB" id="A0ABD5URJ9"/>
<feature type="domain" description="PAS" evidence="10">
    <location>
        <begin position="312"/>
        <end position="387"/>
    </location>
</feature>
<dbReference type="Gene3D" id="3.30.450.40">
    <property type="match status" value="1"/>
</dbReference>
<feature type="domain" description="PAC" evidence="11">
    <location>
        <begin position="516"/>
        <end position="568"/>
    </location>
</feature>
<protein>
    <recommendedName>
        <fullName evidence="2">histidine kinase</fullName>
        <ecNumber evidence="2">2.7.13.3</ecNumber>
    </recommendedName>
</protein>
<keyword evidence="12" id="KW-0547">Nucleotide-binding</keyword>
<evidence type="ECO:0000259" key="11">
    <source>
        <dbReference type="PROSITE" id="PS50113"/>
    </source>
</evidence>
<dbReference type="InterPro" id="IPR000700">
    <property type="entry name" value="PAS-assoc_C"/>
</dbReference>
<dbReference type="Pfam" id="PF00072">
    <property type="entry name" value="Response_reg"/>
    <property type="match status" value="1"/>
</dbReference>
<dbReference type="SUPFAM" id="SSF55874">
    <property type="entry name" value="ATPase domain of HSP90 chaperone/DNA topoisomerase II/histidine kinase"/>
    <property type="match status" value="1"/>
</dbReference>
<evidence type="ECO:0000313" key="12">
    <source>
        <dbReference type="EMBL" id="MFC6892000.1"/>
    </source>
</evidence>
<dbReference type="InterPro" id="IPR035965">
    <property type="entry name" value="PAS-like_dom_sf"/>
</dbReference>
<name>A0ABD5URJ9_9EURY</name>
<dbReference type="EMBL" id="JBHSXL010000003">
    <property type="protein sequence ID" value="MFC6892000.1"/>
    <property type="molecule type" value="Genomic_DNA"/>
</dbReference>
<comment type="catalytic activity">
    <reaction evidence="1">
        <text>ATP + protein L-histidine = ADP + protein N-phospho-L-histidine.</text>
        <dbReference type="EC" id="2.7.13.3"/>
    </reaction>
</comment>
<dbReference type="Gene3D" id="3.30.565.10">
    <property type="entry name" value="Histidine kinase-like ATPase, C-terminal domain"/>
    <property type="match status" value="1"/>
</dbReference>
<dbReference type="Proteomes" id="UP001596296">
    <property type="component" value="Unassembled WGS sequence"/>
</dbReference>
<dbReference type="GO" id="GO:0000160">
    <property type="term" value="P:phosphorelay signal transduction system"/>
    <property type="evidence" value="ECO:0007669"/>
    <property type="project" value="UniProtKB-KW"/>
</dbReference>
<dbReference type="Gene3D" id="3.40.50.2300">
    <property type="match status" value="1"/>
</dbReference>
<reference evidence="12 13" key="1">
    <citation type="journal article" date="2019" name="Int. J. Syst. Evol. Microbiol.">
        <title>The Global Catalogue of Microorganisms (GCM) 10K type strain sequencing project: providing services to taxonomists for standard genome sequencing and annotation.</title>
        <authorList>
            <consortium name="The Broad Institute Genomics Platform"/>
            <consortium name="The Broad Institute Genome Sequencing Center for Infectious Disease"/>
            <person name="Wu L."/>
            <person name="Ma J."/>
        </authorList>
    </citation>
    <scope>NUCLEOTIDE SEQUENCE [LARGE SCALE GENOMIC DNA]</scope>
    <source>
        <strain evidence="12 13">SKJ47</strain>
    </source>
</reference>
<evidence type="ECO:0000259" key="9">
    <source>
        <dbReference type="PROSITE" id="PS50110"/>
    </source>
</evidence>
<dbReference type="InterPro" id="IPR001610">
    <property type="entry name" value="PAC"/>
</dbReference>
<dbReference type="Pfam" id="PF08447">
    <property type="entry name" value="PAS_3"/>
    <property type="match status" value="1"/>
</dbReference>
<evidence type="ECO:0000256" key="5">
    <source>
        <dbReference type="ARBA" id="ARBA00022777"/>
    </source>
</evidence>
<dbReference type="SMART" id="SM00091">
    <property type="entry name" value="PAS"/>
    <property type="match status" value="2"/>
</dbReference>
<dbReference type="PRINTS" id="PR00344">
    <property type="entry name" value="BCTRLSENSOR"/>
</dbReference>
<dbReference type="Gene3D" id="3.30.450.20">
    <property type="entry name" value="PAS domain"/>
    <property type="match status" value="2"/>
</dbReference>
<dbReference type="InterPro" id="IPR013656">
    <property type="entry name" value="PAS_4"/>
</dbReference>
<keyword evidence="12" id="KW-0067">ATP-binding</keyword>
<keyword evidence="3" id="KW-0597">Phosphoprotein</keyword>
<dbReference type="Gene3D" id="1.10.287.130">
    <property type="match status" value="1"/>
</dbReference>
<evidence type="ECO:0000259" key="10">
    <source>
        <dbReference type="PROSITE" id="PS50112"/>
    </source>
</evidence>
<dbReference type="SMART" id="SM00388">
    <property type="entry name" value="HisKA"/>
    <property type="match status" value="1"/>
</dbReference>
<dbReference type="PROSITE" id="PS50113">
    <property type="entry name" value="PAC"/>
    <property type="match status" value="2"/>
</dbReference>
<dbReference type="SUPFAM" id="SSF55785">
    <property type="entry name" value="PYP-like sensor domain (PAS domain)"/>
    <property type="match status" value="2"/>
</dbReference>
<dbReference type="InterPro" id="IPR003018">
    <property type="entry name" value="GAF"/>
</dbReference>
<evidence type="ECO:0000259" key="8">
    <source>
        <dbReference type="PROSITE" id="PS50109"/>
    </source>
</evidence>
<dbReference type="Pfam" id="PF08448">
    <property type="entry name" value="PAS_4"/>
    <property type="match status" value="1"/>
</dbReference>
<dbReference type="InterPro" id="IPR003594">
    <property type="entry name" value="HATPase_dom"/>
</dbReference>
<dbReference type="InterPro" id="IPR003661">
    <property type="entry name" value="HisK_dim/P_dom"/>
</dbReference>
<evidence type="ECO:0000256" key="6">
    <source>
        <dbReference type="ARBA" id="ARBA00023012"/>
    </source>
</evidence>
<dbReference type="InterPro" id="IPR013655">
    <property type="entry name" value="PAS_fold_3"/>
</dbReference>
<comment type="caution">
    <text evidence="12">The sequence shown here is derived from an EMBL/GenBank/DDBJ whole genome shotgun (WGS) entry which is preliminary data.</text>
</comment>
<dbReference type="InterPro" id="IPR036890">
    <property type="entry name" value="HATPase_C_sf"/>
</dbReference>
<dbReference type="EC" id="2.7.13.3" evidence="2"/>
<dbReference type="InterPro" id="IPR005467">
    <property type="entry name" value="His_kinase_dom"/>
</dbReference>
<dbReference type="SUPFAM" id="SSF55781">
    <property type="entry name" value="GAF domain-like"/>
    <property type="match status" value="1"/>
</dbReference>
<accession>A0ABD5URJ9</accession>
<keyword evidence="6" id="KW-0902">Two-component regulatory system</keyword>
<dbReference type="RefSeq" id="WP_379741299.1">
    <property type="nucleotide sequence ID" value="NZ_JBHSVN010000001.1"/>
</dbReference>
<feature type="domain" description="PAC" evidence="11">
    <location>
        <begin position="388"/>
        <end position="441"/>
    </location>
</feature>
<dbReference type="InterPro" id="IPR050736">
    <property type="entry name" value="Sensor_HK_Regulatory"/>
</dbReference>
<dbReference type="InterPro" id="IPR000014">
    <property type="entry name" value="PAS"/>
</dbReference>
<dbReference type="InterPro" id="IPR001789">
    <property type="entry name" value="Sig_transdc_resp-reg_receiver"/>
</dbReference>
<feature type="domain" description="Histidine kinase" evidence="8">
    <location>
        <begin position="579"/>
        <end position="769"/>
    </location>
</feature>
<dbReference type="SMART" id="SM00387">
    <property type="entry name" value="HATPase_c"/>
    <property type="match status" value="1"/>
</dbReference>
<dbReference type="GO" id="GO:0005524">
    <property type="term" value="F:ATP binding"/>
    <property type="evidence" value="ECO:0007669"/>
    <property type="project" value="UniProtKB-KW"/>
</dbReference>
<dbReference type="PANTHER" id="PTHR43711:SF1">
    <property type="entry name" value="HISTIDINE KINASE 1"/>
    <property type="match status" value="1"/>
</dbReference>
<dbReference type="PROSITE" id="PS50109">
    <property type="entry name" value="HIS_KIN"/>
    <property type="match status" value="1"/>
</dbReference>
<dbReference type="PROSITE" id="PS50110">
    <property type="entry name" value="RESPONSE_REGULATORY"/>
    <property type="match status" value="1"/>
</dbReference>
<dbReference type="CDD" id="cd00156">
    <property type="entry name" value="REC"/>
    <property type="match status" value="1"/>
</dbReference>
<organism evidence="12 13">
    <name type="scientific">Halopenitus salinus</name>
    <dbReference type="NCBI Taxonomy" id="1198295"/>
    <lineage>
        <taxon>Archaea</taxon>
        <taxon>Methanobacteriati</taxon>
        <taxon>Methanobacteriota</taxon>
        <taxon>Stenosarchaea group</taxon>
        <taxon>Halobacteria</taxon>
        <taxon>Halobacteriales</taxon>
        <taxon>Haloferacaceae</taxon>
        <taxon>Halopenitus</taxon>
    </lineage>
</organism>
<dbReference type="Pfam" id="PF13185">
    <property type="entry name" value="GAF_2"/>
    <property type="match status" value="1"/>
</dbReference>
<dbReference type="Pfam" id="PF00512">
    <property type="entry name" value="HisKA"/>
    <property type="match status" value="1"/>
</dbReference>
<evidence type="ECO:0000256" key="4">
    <source>
        <dbReference type="ARBA" id="ARBA00022679"/>
    </source>
</evidence>
<dbReference type="CDD" id="cd00130">
    <property type="entry name" value="PAS"/>
    <property type="match status" value="2"/>
</dbReference>
<evidence type="ECO:0000313" key="13">
    <source>
        <dbReference type="Proteomes" id="UP001596296"/>
    </source>
</evidence>
<dbReference type="PROSITE" id="PS50112">
    <property type="entry name" value="PAS"/>
    <property type="match status" value="1"/>
</dbReference>
<dbReference type="SUPFAM" id="SSF52172">
    <property type="entry name" value="CheY-like"/>
    <property type="match status" value="1"/>
</dbReference>
<proteinExistence type="predicted"/>
<dbReference type="Pfam" id="PF02518">
    <property type="entry name" value="HATPase_c"/>
    <property type="match status" value="1"/>
</dbReference>
<dbReference type="Gene3D" id="2.10.70.100">
    <property type="match status" value="1"/>
</dbReference>
<keyword evidence="4" id="KW-0808">Transferase</keyword>
<dbReference type="GO" id="GO:0004673">
    <property type="term" value="F:protein histidine kinase activity"/>
    <property type="evidence" value="ECO:0007669"/>
    <property type="project" value="UniProtKB-EC"/>
</dbReference>
<dbReference type="InterPro" id="IPR004358">
    <property type="entry name" value="Sig_transdc_His_kin-like_C"/>
</dbReference>
<comment type="caution">
    <text evidence="7">Lacks conserved residue(s) required for the propagation of feature annotation.</text>
</comment>
<dbReference type="SMART" id="SM00086">
    <property type="entry name" value="PAC"/>
    <property type="match status" value="2"/>
</dbReference>
<evidence type="ECO:0000256" key="2">
    <source>
        <dbReference type="ARBA" id="ARBA00012438"/>
    </source>
</evidence>
<evidence type="ECO:0000256" key="1">
    <source>
        <dbReference type="ARBA" id="ARBA00000085"/>
    </source>
</evidence>